<dbReference type="GO" id="GO:0032259">
    <property type="term" value="P:methylation"/>
    <property type="evidence" value="ECO:0007669"/>
    <property type="project" value="UniProtKB-KW"/>
</dbReference>
<dbReference type="HAMAP" id="MF_02126">
    <property type="entry name" value="RF_methyltr_PrmC"/>
    <property type="match status" value="1"/>
</dbReference>
<evidence type="ECO:0000313" key="7">
    <source>
        <dbReference type="Proteomes" id="UP001302329"/>
    </source>
</evidence>
<dbReference type="InterPro" id="IPR052663">
    <property type="entry name" value="RF_glutamine_MTase_cyano"/>
</dbReference>
<evidence type="ECO:0000256" key="3">
    <source>
        <dbReference type="ARBA" id="ARBA00022691"/>
    </source>
</evidence>
<dbReference type="PANTHER" id="PTHR47441:SF3">
    <property type="entry name" value="RELEASE FACTOR GLUTAMINE METHYLTRANSFERASE"/>
    <property type="match status" value="1"/>
</dbReference>
<feature type="binding site" evidence="4">
    <location>
        <position position="214"/>
    </location>
    <ligand>
        <name>S-adenosyl-L-methionine</name>
        <dbReference type="ChEBI" id="CHEBI:59789"/>
    </ligand>
</feature>
<feature type="binding site" evidence="4">
    <location>
        <position position="168"/>
    </location>
    <ligand>
        <name>S-adenosyl-L-methionine</name>
        <dbReference type="ChEBI" id="CHEBI:59789"/>
    </ligand>
</feature>
<dbReference type="InterPro" id="IPR004556">
    <property type="entry name" value="HemK-like"/>
</dbReference>
<feature type="domain" description="Methyltransferase small" evidence="5">
    <location>
        <begin position="137"/>
        <end position="220"/>
    </location>
</feature>
<accession>A0ABU5SS91</accession>
<feature type="binding site" evidence="4">
    <location>
        <begin position="145"/>
        <end position="149"/>
    </location>
    <ligand>
        <name>S-adenosyl-L-methionine</name>
        <dbReference type="ChEBI" id="CHEBI:59789"/>
    </ligand>
</feature>
<keyword evidence="3 4" id="KW-0949">S-adenosyl-L-methionine</keyword>
<evidence type="ECO:0000256" key="4">
    <source>
        <dbReference type="HAMAP-Rule" id="MF_02126"/>
    </source>
</evidence>
<dbReference type="NCBIfam" id="TIGR03534">
    <property type="entry name" value="RF_mod_PrmC"/>
    <property type="match status" value="1"/>
</dbReference>
<dbReference type="RefSeq" id="WP_323355509.1">
    <property type="nucleotide sequence ID" value="NZ_JAYGHY010000004.1"/>
</dbReference>
<evidence type="ECO:0000256" key="2">
    <source>
        <dbReference type="ARBA" id="ARBA00022679"/>
    </source>
</evidence>
<dbReference type="EC" id="2.1.1.297" evidence="4"/>
<dbReference type="InterPro" id="IPR019874">
    <property type="entry name" value="RF_methyltr_PrmC"/>
</dbReference>
<dbReference type="SUPFAM" id="SSF53335">
    <property type="entry name" value="S-adenosyl-L-methionine-dependent methyltransferases"/>
    <property type="match status" value="1"/>
</dbReference>
<sequence length="310" mass="33413">MVSQVGSVPVPAPLADGPDGLLITASELLGWRRRLLALGGDAAAFDWLLDLGGGLRWSQLQALWCHPEAEVRLNGSLELLEDLWRRHLDTHEPLQYLVGRCPWRDLELPVAPGVLIPRQETELLVDLALSLWPSERPEARWADLGTGSGCLAIALARSRPASRGFAVEASPEALVQAGANLSRWELQGRVTLLPGDWWQPLTPWWGALDLVVSNPPYIPSATLSALEPVVRDHEPRLALDGGPDGLAAIRSIVAGSIRGLAPGGLLLLEHHHDQSEAVGDLLLAAGLERLAVHADLEGRARFASGWRPGG</sequence>
<comment type="function">
    <text evidence="4">Methylates the class 1 translation termination release factors RF1/PrfA and RF2/PrfB on the glutamine residue of the universally conserved GGQ motif.</text>
</comment>
<name>A0ABU5SS91_9CYAN</name>
<dbReference type="CDD" id="cd02440">
    <property type="entry name" value="AdoMet_MTases"/>
    <property type="match status" value="1"/>
</dbReference>
<dbReference type="EMBL" id="JAYGHY010000004">
    <property type="protein sequence ID" value="MEA5441364.1"/>
    <property type="molecule type" value="Genomic_DNA"/>
</dbReference>
<feature type="binding site" evidence="4">
    <location>
        <begin position="214"/>
        <end position="217"/>
    </location>
    <ligand>
        <name>substrate</name>
    </ligand>
</feature>
<evidence type="ECO:0000313" key="6">
    <source>
        <dbReference type="EMBL" id="MEA5441364.1"/>
    </source>
</evidence>
<dbReference type="InterPro" id="IPR002052">
    <property type="entry name" value="DNA_methylase_N6_adenine_CS"/>
</dbReference>
<dbReference type="GO" id="GO:0102559">
    <property type="term" value="F:peptide chain release factor N(5)-glutamine methyltransferase activity"/>
    <property type="evidence" value="ECO:0007669"/>
    <property type="project" value="UniProtKB-EC"/>
</dbReference>
<feature type="binding site" evidence="4">
    <location>
        <position position="197"/>
    </location>
    <ligand>
        <name>S-adenosyl-L-methionine</name>
        <dbReference type="ChEBI" id="CHEBI:59789"/>
    </ligand>
</feature>
<gene>
    <name evidence="4 6" type="primary">prmC</name>
    <name evidence="6" type="ORF">VB739_02235</name>
</gene>
<comment type="catalytic activity">
    <reaction evidence="4">
        <text>L-glutaminyl-[peptide chain release factor] + S-adenosyl-L-methionine = N(5)-methyl-L-glutaminyl-[peptide chain release factor] + S-adenosyl-L-homocysteine + H(+)</text>
        <dbReference type="Rhea" id="RHEA:42896"/>
        <dbReference type="Rhea" id="RHEA-COMP:10271"/>
        <dbReference type="Rhea" id="RHEA-COMP:10272"/>
        <dbReference type="ChEBI" id="CHEBI:15378"/>
        <dbReference type="ChEBI" id="CHEBI:30011"/>
        <dbReference type="ChEBI" id="CHEBI:57856"/>
        <dbReference type="ChEBI" id="CHEBI:59789"/>
        <dbReference type="ChEBI" id="CHEBI:61891"/>
        <dbReference type="EC" id="2.1.1.297"/>
    </reaction>
</comment>
<dbReference type="NCBIfam" id="TIGR00536">
    <property type="entry name" value="hemK_fam"/>
    <property type="match status" value="1"/>
</dbReference>
<evidence type="ECO:0000259" key="5">
    <source>
        <dbReference type="Pfam" id="PF05175"/>
    </source>
</evidence>
<organism evidence="6 7">
    <name type="scientific">Cyanobium gracile UHCC 0281</name>
    <dbReference type="NCBI Taxonomy" id="3110309"/>
    <lineage>
        <taxon>Bacteria</taxon>
        <taxon>Bacillati</taxon>
        <taxon>Cyanobacteriota</taxon>
        <taxon>Cyanophyceae</taxon>
        <taxon>Synechococcales</taxon>
        <taxon>Prochlorococcaceae</taxon>
        <taxon>Cyanobium</taxon>
    </lineage>
</organism>
<proteinExistence type="inferred from homology"/>
<reference evidence="6 7" key="1">
    <citation type="submission" date="2023-12" db="EMBL/GenBank/DDBJ databases">
        <title>Baltic Sea Cyanobacteria.</title>
        <authorList>
            <person name="Delbaje E."/>
            <person name="Fewer D.P."/>
            <person name="Shishido T.K."/>
        </authorList>
    </citation>
    <scope>NUCLEOTIDE SEQUENCE [LARGE SCALE GENOMIC DNA]</scope>
    <source>
        <strain evidence="6 7">UHCC 0281</strain>
    </source>
</reference>
<dbReference type="InterPro" id="IPR029063">
    <property type="entry name" value="SAM-dependent_MTases_sf"/>
</dbReference>
<protein>
    <recommendedName>
        <fullName evidence="4">Release factor glutamine methyltransferase</fullName>
        <shortName evidence="4">RF MTase</shortName>
        <ecNumber evidence="4">2.1.1.297</ecNumber>
    </recommendedName>
    <alternativeName>
        <fullName evidence="4">N5-glutamine methyltransferase PrmC</fullName>
    </alternativeName>
    <alternativeName>
        <fullName evidence="4">Protein-(glutamine-N5) MTase PrmC</fullName>
    </alternativeName>
    <alternativeName>
        <fullName evidence="4">Protein-glutamine N-methyltransferase PrmC</fullName>
    </alternativeName>
</protein>
<dbReference type="Gene3D" id="3.40.50.150">
    <property type="entry name" value="Vaccinia Virus protein VP39"/>
    <property type="match status" value="1"/>
</dbReference>
<keyword evidence="1 4" id="KW-0489">Methyltransferase</keyword>
<dbReference type="InterPro" id="IPR007848">
    <property type="entry name" value="Small_mtfrase_dom"/>
</dbReference>
<dbReference type="PROSITE" id="PS00092">
    <property type="entry name" value="N6_MTASE"/>
    <property type="match status" value="1"/>
</dbReference>
<dbReference type="Proteomes" id="UP001302329">
    <property type="component" value="Unassembled WGS sequence"/>
</dbReference>
<dbReference type="PANTHER" id="PTHR47441">
    <property type="match status" value="1"/>
</dbReference>
<dbReference type="Pfam" id="PF05175">
    <property type="entry name" value="MTS"/>
    <property type="match status" value="1"/>
</dbReference>
<keyword evidence="2 4" id="KW-0808">Transferase</keyword>
<evidence type="ECO:0000256" key="1">
    <source>
        <dbReference type="ARBA" id="ARBA00022603"/>
    </source>
</evidence>
<comment type="similarity">
    <text evidence="4">Belongs to the protein N5-glutamine methyltransferase family. PrmC subfamily.</text>
</comment>
<comment type="caution">
    <text evidence="6">The sequence shown here is derived from an EMBL/GenBank/DDBJ whole genome shotgun (WGS) entry which is preliminary data.</text>
</comment>
<keyword evidence="7" id="KW-1185">Reference proteome</keyword>